<reference evidence="1 2" key="1">
    <citation type="journal article" date="2021" name="BMC Biol.">
        <title>Horizontally acquired antibacterial genes associated with adaptive radiation of ladybird beetles.</title>
        <authorList>
            <person name="Li H.S."/>
            <person name="Tang X.F."/>
            <person name="Huang Y.H."/>
            <person name="Xu Z.Y."/>
            <person name="Chen M.L."/>
            <person name="Du X.Y."/>
            <person name="Qiu B.Y."/>
            <person name="Chen P.T."/>
            <person name="Zhang W."/>
            <person name="Slipinski A."/>
            <person name="Escalona H.E."/>
            <person name="Waterhouse R.M."/>
            <person name="Zwick A."/>
            <person name="Pang H."/>
        </authorList>
    </citation>
    <scope>NUCLEOTIDE SEQUENCE [LARGE SCALE GENOMIC DNA]</scope>
    <source>
        <strain evidence="1">SYSU2018</strain>
    </source>
</reference>
<dbReference type="AlphaFoldDB" id="A0ABD2MVK4"/>
<proteinExistence type="predicted"/>
<keyword evidence="2" id="KW-1185">Reference proteome</keyword>
<comment type="caution">
    <text evidence="1">The sequence shown here is derived from an EMBL/GenBank/DDBJ whole genome shotgun (WGS) entry which is preliminary data.</text>
</comment>
<dbReference type="EMBL" id="JABFTP020000021">
    <property type="protein sequence ID" value="KAL3270200.1"/>
    <property type="molecule type" value="Genomic_DNA"/>
</dbReference>
<sequence length="94" mass="10292">MLKLIAVEVSKLNQLYAIAISTIKGFIVHSVKPGKVGLDTGRLRFNNCIERSSGVLYSAPKLPLLKLNSKVVAVFVKYPTELNINPQACDMFSA</sequence>
<evidence type="ECO:0000313" key="1">
    <source>
        <dbReference type="EMBL" id="KAL3270200.1"/>
    </source>
</evidence>
<protein>
    <submittedName>
        <fullName evidence="1">Uncharacterized protein</fullName>
    </submittedName>
</protein>
<evidence type="ECO:0000313" key="2">
    <source>
        <dbReference type="Proteomes" id="UP001516400"/>
    </source>
</evidence>
<dbReference type="Proteomes" id="UP001516400">
    <property type="component" value="Unassembled WGS sequence"/>
</dbReference>
<accession>A0ABD2MVK4</accession>
<organism evidence="1 2">
    <name type="scientific">Cryptolaemus montrouzieri</name>
    <dbReference type="NCBI Taxonomy" id="559131"/>
    <lineage>
        <taxon>Eukaryota</taxon>
        <taxon>Metazoa</taxon>
        <taxon>Ecdysozoa</taxon>
        <taxon>Arthropoda</taxon>
        <taxon>Hexapoda</taxon>
        <taxon>Insecta</taxon>
        <taxon>Pterygota</taxon>
        <taxon>Neoptera</taxon>
        <taxon>Endopterygota</taxon>
        <taxon>Coleoptera</taxon>
        <taxon>Polyphaga</taxon>
        <taxon>Cucujiformia</taxon>
        <taxon>Coccinelloidea</taxon>
        <taxon>Coccinellidae</taxon>
        <taxon>Scymninae</taxon>
        <taxon>Scymnini</taxon>
        <taxon>Cryptolaemus</taxon>
    </lineage>
</organism>
<gene>
    <name evidence="1" type="ORF">HHI36_009256</name>
</gene>
<name>A0ABD2MVK4_9CUCU</name>